<accession>A1C4B5</accession>
<dbReference type="GeneID" id="4708917"/>
<feature type="compositionally biased region" description="Basic residues" evidence="3">
    <location>
        <begin position="371"/>
        <end position="381"/>
    </location>
</feature>
<dbReference type="PROSITE" id="PS00058">
    <property type="entry name" value="DNA_MISMATCH_REPAIR_1"/>
    <property type="match status" value="1"/>
</dbReference>
<evidence type="ECO:0000256" key="1">
    <source>
        <dbReference type="ARBA" id="ARBA00006082"/>
    </source>
</evidence>
<dbReference type="InterPro" id="IPR036890">
    <property type="entry name" value="HATPase_C_sf"/>
</dbReference>
<feature type="region of interest" description="Disordered" evidence="3">
    <location>
        <begin position="435"/>
        <end position="459"/>
    </location>
</feature>
<evidence type="ECO:0000313" key="5">
    <source>
        <dbReference type="EMBL" id="EAW15255.1"/>
    </source>
</evidence>
<dbReference type="OrthoDB" id="10263226at2759"/>
<name>A1C4B5_ASPCL</name>
<dbReference type="SUPFAM" id="SSF54211">
    <property type="entry name" value="Ribosomal protein S5 domain 2-like"/>
    <property type="match status" value="1"/>
</dbReference>
<dbReference type="InterPro" id="IPR013507">
    <property type="entry name" value="DNA_mismatch_S5_2-like"/>
</dbReference>
<comment type="similarity">
    <text evidence="1">Belongs to the DNA mismatch repair MutL/HexB family.</text>
</comment>
<evidence type="ECO:0000256" key="3">
    <source>
        <dbReference type="SAM" id="MobiDB-lite"/>
    </source>
</evidence>
<gene>
    <name evidence="5" type="ORF">ACLA_059180</name>
</gene>
<dbReference type="SMART" id="SM01340">
    <property type="entry name" value="DNA_mis_repair"/>
    <property type="match status" value="1"/>
</dbReference>
<dbReference type="PANTHER" id="PTHR10073">
    <property type="entry name" value="DNA MISMATCH REPAIR PROTEIN MLH, PMS, MUTL"/>
    <property type="match status" value="1"/>
</dbReference>
<dbReference type="InterPro" id="IPR014721">
    <property type="entry name" value="Ribsml_uS5_D2-typ_fold_subgr"/>
</dbReference>
<dbReference type="SUPFAM" id="SSF55874">
    <property type="entry name" value="ATPase domain of HSP90 chaperone/DNA topoisomerase II/histidine kinase"/>
    <property type="match status" value="1"/>
</dbReference>
<dbReference type="Pfam" id="PF01119">
    <property type="entry name" value="DNA_mis_repair"/>
    <property type="match status" value="1"/>
</dbReference>
<evidence type="ECO:0000259" key="4">
    <source>
        <dbReference type="SMART" id="SM01340"/>
    </source>
</evidence>
<protein>
    <submittedName>
        <fullName evidence="5">DNA mismatch repair protein, putative</fullName>
    </submittedName>
</protein>
<dbReference type="GO" id="GO:0030983">
    <property type="term" value="F:mismatched DNA binding"/>
    <property type="evidence" value="ECO:0007669"/>
    <property type="project" value="InterPro"/>
</dbReference>
<feature type="compositionally biased region" description="Polar residues" evidence="3">
    <location>
        <begin position="473"/>
        <end position="500"/>
    </location>
</feature>
<dbReference type="RefSeq" id="XP_001276681.1">
    <property type="nucleotide sequence ID" value="XM_001276680.1"/>
</dbReference>
<organism evidence="5 6">
    <name type="scientific">Aspergillus clavatus (strain ATCC 1007 / CBS 513.65 / DSM 816 / NCTC 3887 / NRRL 1 / QM 1276 / 107)</name>
    <dbReference type="NCBI Taxonomy" id="344612"/>
    <lineage>
        <taxon>Eukaryota</taxon>
        <taxon>Fungi</taxon>
        <taxon>Dikarya</taxon>
        <taxon>Ascomycota</taxon>
        <taxon>Pezizomycotina</taxon>
        <taxon>Eurotiomycetes</taxon>
        <taxon>Eurotiomycetidae</taxon>
        <taxon>Eurotiales</taxon>
        <taxon>Aspergillaceae</taxon>
        <taxon>Aspergillus</taxon>
        <taxon>Aspergillus subgen. Fumigati</taxon>
    </lineage>
</organism>
<keyword evidence="6" id="KW-1185">Reference proteome</keyword>
<evidence type="ECO:0000313" key="6">
    <source>
        <dbReference type="Proteomes" id="UP000006701"/>
    </source>
</evidence>
<dbReference type="InterPro" id="IPR038973">
    <property type="entry name" value="MutL/Mlh/Pms-like"/>
</dbReference>
<feature type="compositionally biased region" description="Polar residues" evidence="3">
    <location>
        <begin position="577"/>
        <end position="595"/>
    </location>
</feature>
<sequence length="883" mass="96055">MPIAALPQSTVRAIGSTSVVSDPCSIVKELLDNSLDAGATAVFIEVSQNTVDVIQVKDNGHGITSGDHPLVCKRAFTSKISTVEDLSGLGGKSLGFRGEALASAAEVSGGVTITTRTAAEPVGSVLKYGRNGDLLSTQRASHPVGTTVRVTDLFKHIPVRRQTVLKGTTKTLARIKKIIQSYVVAQPTIRLSLKVLRASSEKANWVYAPSKDATLKDAGLKVAGTEVASACISRQWPCISNSNYETGDSNGPTLKLIALLANPEAGLDYSKASSGGQFVSVDGRPLSPTRGIGQEITKLYQSYLRAAASHDDYPRNISDPFLCLHIRCDEACYDVNVEPAKDDVLFEDQEHILSLVADLLRDVYGEAPGKAGKRKTPAKGKGRMDNNNDAFHLLLAHKEPVVSSPETVRNDYKPPNFISASSLFHLRRSQKSLPNEQRAFGGEGSPSSSGTSGSRDLEGLNPWSVTRLYAPTGASSHRTPYKSPTTTGQLSHPEQGSEPQPSLVAANRDTAASSSPSVSTPNSRLTDSPTDSRSSGSVSNLAQTSPITPLQNPSIRSRASRQRDRERYGNGALDTWFQKTTQVSLREEPTVQQPENDADEAPLSQLAQERFAASGALSGDSSGNVDASPIQVVANKSPESIPSHPPSAPSCNRPSDAVPRRLDQWSARLHRQPSPDHNAELERAMDFENRKREAILKFREQRKSNRDTTSNSPHLSRYLAAKAALNSDPRISAEQDMLGSDSSNPNPRLNPHDPRFYLMRQRSMHDQRKASGDQTKIRRLHTSKLPLEKIPDGYDLHDVCLVQPGGLSSIAEAFQELYQRDLYTQNEDRFAGFTASDMIHLDSWNGQIVALIKESYRTTQGSEIPRVEINLSDLQRRLGDLEQ</sequence>
<dbReference type="InterPro" id="IPR002099">
    <property type="entry name" value="MutL/Mlh/PMS"/>
</dbReference>
<dbReference type="STRING" id="344612.A1C4B5"/>
<feature type="domain" description="DNA mismatch repair protein S5" evidence="4">
    <location>
        <begin position="232"/>
        <end position="365"/>
    </location>
</feature>
<dbReference type="GO" id="GO:0005524">
    <property type="term" value="F:ATP binding"/>
    <property type="evidence" value="ECO:0007669"/>
    <property type="project" value="InterPro"/>
</dbReference>
<dbReference type="eggNOG" id="KOG1978">
    <property type="taxonomic scope" value="Eukaryota"/>
</dbReference>
<dbReference type="GO" id="GO:0016887">
    <property type="term" value="F:ATP hydrolysis activity"/>
    <property type="evidence" value="ECO:0007669"/>
    <property type="project" value="InterPro"/>
</dbReference>
<feature type="compositionally biased region" description="Low complexity" evidence="3">
    <location>
        <begin position="510"/>
        <end position="523"/>
    </location>
</feature>
<feature type="compositionally biased region" description="Low complexity" evidence="3">
    <location>
        <begin position="445"/>
        <end position="454"/>
    </location>
</feature>
<feature type="region of interest" description="Disordered" evidence="3">
    <location>
        <begin position="471"/>
        <end position="658"/>
    </location>
</feature>
<dbReference type="Proteomes" id="UP000006701">
    <property type="component" value="Unassembled WGS sequence"/>
</dbReference>
<dbReference type="HOGENOM" id="CLU_011171_2_0_1"/>
<dbReference type="InterPro" id="IPR014762">
    <property type="entry name" value="DNA_mismatch_repair_CS"/>
</dbReference>
<dbReference type="Gene3D" id="3.30.565.10">
    <property type="entry name" value="Histidine kinase-like ATPase, C-terminal domain"/>
    <property type="match status" value="1"/>
</dbReference>
<dbReference type="GO" id="GO:0006298">
    <property type="term" value="P:mismatch repair"/>
    <property type="evidence" value="ECO:0007669"/>
    <property type="project" value="InterPro"/>
</dbReference>
<keyword evidence="2" id="KW-0227">DNA damage</keyword>
<dbReference type="NCBIfam" id="TIGR00585">
    <property type="entry name" value="mutl"/>
    <property type="match status" value="1"/>
</dbReference>
<dbReference type="GO" id="GO:0061982">
    <property type="term" value="P:meiosis I cell cycle process"/>
    <property type="evidence" value="ECO:0007669"/>
    <property type="project" value="UniProtKB-ARBA"/>
</dbReference>
<dbReference type="PANTHER" id="PTHR10073:SF41">
    <property type="entry name" value="MISMATCH REPAIR PROTEIN, PUTATIVE (AFU_ORTHOLOGUE AFUA_8G05820)-RELATED"/>
    <property type="match status" value="1"/>
</dbReference>
<dbReference type="Gene3D" id="3.30.230.10">
    <property type="match status" value="1"/>
</dbReference>
<feature type="region of interest" description="Disordered" evidence="3">
    <location>
        <begin position="734"/>
        <end position="754"/>
    </location>
</feature>
<dbReference type="OMA" id="YAIAQPS"/>
<dbReference type="EMBL" id="DS026990">
    <property type="protein sequence ID" value="EAW15255.1"/>
    <property type="molecule type" value="Genomic_DNA"/>
</dbReference>
<dbReference type="CDD" id="cd16926">
    <property type="entry name" value="HATPase_MutL-MLH-PMS-like"/>
    <property type="match status" value="1"/>
</dbReference>
<proteinExistence type="inferred from homology"/>
<dbReference type="GO" id="GO:0140664">
    <property type="term" value="F:ATP-dependent DNA damage sensor activity"/>
    <property type="evidence" value="ECO:0007669"/>
    <property type="project" value="InterPro"/>
</dbReference>
<dbReference type="InterPro" id="IPR020568">
    <property type="entry name" value="Ribosomal_Su5_D2-typ_SF"/>
</dbReference>
<feature type="region of interest" description="Disordered" evidence="3">
    <location>
        <begin position="367"/>
        <end position="387"/>
    </location>
</feature>
<evidence type="ECO:0000256" key="2">
    <source>
        <dbReference type="ARBA" id="ARBA00022763"/>
    </source>
</evidence>
<feature type="compositionally biased region" description="Polar residues" evidence="3">
    <location>
        <begin position="524"/>
        <end position="553"/>
    </location>
</feature>
<dbReference type="KEGG" id="act:ACLA_059180"/>
<dbReference type="Pfam" id="PF13589">
    <property type="entry name" value="HATPase_c_3"/>
    <property type="match status" value="1"/>
</dbReference>
<feature type="compositionally biased region" description="Low complexity" evidence="3">
    <location>
        <begin position="612"/>
        <end position="623"/>
    </location>
</feature>
<dbReference type="GO" id="GO:0032389">
    <property type="term" value="C:MutLalpha complex"/>
    <property type="evidence" value="ECO:0007669"/>
    <property type="project" value="TreeGrafter"/>
</dbReference>
<dbReference type="AlphaFoldDB" id="A1C4B5"/>
<dbReference type="VEuPathDB" id="FungiDB:ACLA_059180"/>
<dbReference type="FunFam" id="3.30.565.10:FF:000017">
    <property type="entry name" value="PMS1 homolog 1, mismatch repair system component"/>
    <property type="match status" value="1"/>
</dbReference>
<reference evidence="5 6" key="1">
    <citation type="journal article" date="2008" name="PLoS Genet.">
        <title>Genomic islands in the pathogenic filamentous fungus Aspergillus fumigatus.</title>
        <authorList>
            <person name="Fedorova N.D."/>
            <person name="Khaldi N."/>
            <person name="Joardar V.S."/>
            <person name="Maiti R."/>
            <person name="Amedeo P."/>
            <person name="Anderson M.J."/>
            <person name="Crabtree J."/>
            <person name="Silva J.C."/>
            <person name="Badger J.H."/>
            <person name="Albarraq A."/>
            <person name="Angiuoli S."/>
            <person name="Bussey H."/>
            <person name="Bowyer P."/>
            <person name="Cotty P.J."/>
            <person name="Dyer P.S."/>
            <person name="Egan A."/>
            <person name="Galens K."/>
            <person name="Fraser-Liggett C.M."/>
            <person name="Haas B.J."/>
            <person name="Inman J.M."/>
            <person name="Kent R."/>
            <person name="Lemieux S."/>
            <person name="Malavazi I."/>
            <person name="Orvis J."/>
            <person name="Roemer T."/>
            <person name="Ronning C.M."/>
            <person name="Sundaram J.P."/>
            <person name="Sutton G."/>
            <person name="Turner G."/>
            <person name="Venter J.C."/>
            <person name="White O.R."/>
            <person name="Whitty B.R."/>
            <person name="Youngman P."/>
            <person name="Wolfe K.H."/>
            <person name="Goldman G.H."/>
            <person name="Wortman J.R."/>
            <person name="Jiang B."/>
            <person name="Denning D.W."/>
            <person name="Nierman W.C."/>
        </authorList>
    </citation>
    <scope>NUCLEOTIDE SEQUENCE [LARGE SCALE GENOMIC DNA]</scope>
    <source>
        <strain evidence="6">ATCC 1007 / CBS 513.65 / DSM 816 / NCTC 3887 / NRRL 1</strain>
    </source>
</reference>